<evidence type="ECO:0000256" key="2">
    <source>
        <dbReference type="SAM" id="Phobius"/>
    </source>
</evidence>
<accession>A0A319BRC4</accession>
<evidence type="ECO:0000313" key="3">
    <source>
        <dbReference type="EMBL" id="PYH75044.1"/>
    </source>
</evidence>
<keyword evidence="2" id="KW-0812">Transmembrane</keyword>
<evidence type="ECO:0000256" key="1">
    <source>
        <dbReference type="SAM" id="MobiDB-lite"/>
    </source>
</evidence>
<sequence>MMGGGRKDRYDAGSKERRSKIQIAAERERESEQRPTSLGRGGKGEDRKDKLTEKIIRWEREERELVISRGRWGPANLPGLPPGRLRLSSPRPPNHTCQYRHLRHKVNVYATLYLISSFFVSSTLLNPAVQLRSVNWLTQASVVVLNFERGNQHRFCLNIATPRRPMDPRSIYLRPGVNLTKVRIPFHGSQSKEKSSARLPPPSLCNSGPLSLLS</sequence>
<feature type="compositionally biased region" description="Basic and acidic residues" evidence="1">
    <location>
        <begin position="1"/>
        <end position="16"/>
    </location>
</feature>
<reference evidence="3" key="1">
    <citation type="submission" date="2016-12" db="EMBL/GenBank/DDBJ databases">
        <title>The genomes of Aspergillus section Nigri reveals drivers in fungal speciation.</title>
        <authorList>
            <consortium name="DOE Joint Genome Institute"/>
            <person name="Vesth T.C."/>
            <person name="Nybo J."/>
            <person name="Theobald S."/>
            <person name="Brandl J."/>
            <person name="Frisvad J.C."/>
            <person name="Nielsen K.F."/>
            <person name="Lyhne E.K."/>
            <person name="Kogle M.E."/>
            <person name="Kuo A."/>
            <person name="Riley R."/>
            <person name="Clum A."/>
            <person name="Nolan M."/>
            <person name="Lipzen A."/>
            <person name="Salamov A."/>
            <person name="Henrissat B."/>
            <person name="Wiebenga A."/>
            <person name="De Vries R.P."/>
            <person name="Grigoriev I.V."/>
            <person name="Mortensen U.H."/>
            <person name="Andersen M.R."/>
            <person name="Baker S.E."/>
        </authorList>
    </citation>
    <scope>NUCLEOTIDE SEQUENCE [LARGE SCALE GENOMIC DNA]</scope>
    <source>
        <strain evidence="3">CBS 113365</strain>
    </source>
</reference>
<dbReference type="GeneID" id="37207029"/>
<feature type="region of interest" description="Disordered" evidence="1">
    <location>
        <begin position="190"/>
        <end position="214"/>
    </location>
</feature>
<proteinExistence type="predicted"/>
<name>A0A319BRC4_ASPVC</name>
<feature type="region of interest" description="Disordered" evidence="1">
    <location>
        <begin position="1"/>
        <end position="50"/>
    </location>
</feature>
<dbReference type="Proteomes" id="UP000248405">
    <property type="component" value="Unassembled WGS sequence"/>
</dbReference>
<keyword evidence="2" id="KW-1133">Transmembrane helix</keyword>
<feature type="transmembrane region" description="Helical" evidence="2">
    <location>
        <begin position="106"/>
        <end position="125"/>
    </location>
</feature>
<organism evidence="3 4">
    <name type="scientific">Aspergillus vadensis (strain CBS 113365 / IMI 142717 / IBT 24658)</name>
    <dbReference type="NCBI Taxonomy" id="1448311"/>
    <lineage>
        <taxon>Eukaryota</taxon>
        <taxon>Fungi</taxon>
        <taxon>Dikarya</taxon>
        <taxon>Ascomycota</taxon>
        <taxon>Pezizomycotina</taxon>
        <taxon>Eurotiomycetes</taxon>
        <taxon>Eurotiomycetidae</taxon>
        <taxon>Eurotiales</taxon>
        <taxon>Aspergillaceae</taxon>
        <taxon>Aspergillus</taxon>
        <taxon>Aspergillus subgen. Circumdati</taxon>
    </lineage>
</organism>
<protein>
    <submittedName>
        <fullName evidence="3">Uncharacterized protein</fullName>
    </submittedName>
</protein>
<keyword evidence="4" id="KW-1185">Reference proteome</keyword>
<feature type="compositionally biased region" description="Polar residues" evidence="1">
    <location>
        <begin position="204"/>
        <end position="214"/>
    </location>
</feature>
<evidence type="ECO:0000313" key="4">
    <source>
        <dbReference type="Proteomes" id="UP000248405"/>
    </source>
</evidence>
<dbReference type="AlphaFoldDB" id="A0A319BRC4"/>
<gene>
    <name evidence="3" type="ORF">BO88DRAFT_30657</name>
</gene>
<keyword evidence="2" id="KW-0472">Membrane</keyword>
<dbReference type="EMBL" id="KZ821614">
    <property type="protein sequence ID" value="PYH75044.1"/>
    <property type="molecule type" value="Genomic_DNA"/>
</dbReference>
<dbReference type="RefSeq" id="XP_025568838.1">
    <property type="nucleotide sequence ID" value="XM_025702437.1"/>
</dbReference>